<accession>A0A2H1W4I9</accession>
<dbReference type="AlphaFoldDB" id="A0A2H1W4I9"/>
<proteinExistence type="predicted"/>
<evidence type="ECO:0000313" key="1">
    <source>
        <dbReference type="EMBL" id="SOQ47947.1"/>
    </source>
</evidence>
<reference evidence="1" key="1">
    <citation type="submission" date="2016-07" db="EMBL/GenBank/DDBJ databases">
        <authorList>
            <person name="Bretaudeau A."/>
        </authorList>
    </citation>
    <scope>NUCLEOTIDE SEQUENCE</scope>
    <source>
        <strain evidence="1">Rice</strain>
        <tissue evidence="1">Whole body</tissue>
    </source>
</reference>
<gene>
    <name evidence="1" type="ORF">SFRICE_015992</name>
</gene>
<name>A0A2H1W4I9_SPOFR</name>
<protein>
    <submittedName>
        <fullName evidence="1">SFRICE_015992</fullName>
    </submittedName>
</protein>
<dbReference type="EMBL" id="ODYU01006262">
    <property type="protein sequence ID" value="SOQ47947.1"/>
    <property type="molecule type" value="Genomic_DNA"/>
</dbReference>
<sequence>MRRLDRSDTIASQETDVKQCLREMCYATLLWMRLASTNHILHWFRKALVETNSAKPCFFTRKDACYVFWFLMGESHPMRSPALGEVRGSARFLLTKHHLYFPTPIFRARAPVNPLGSPQLPADHTAALLGSICGALTNIQVHIHVTPRSEITICGSHKELLRA</sequence>
<organism evidence="1">
    <name type="scientific">Spodoptera frugiperda</name>
    <name type="common">Fall armyworm</name>
    <dbReference type="NCBI Taxonomy" id="7108"/>
    <lineage>
        <taxon>Eukaryota</taxon>
        <taxon>Metazoa</taxon>
        <taxon>Ecdysozoa</taxon>
        <taxon>Arthropoda</taxon>
        <taxon>Hexapoda</taxon>
        <taxon>Insecta</taxon>
        <taxon>Pterygota</taxon>
        <taxon>Neoptera</taxon>
        <taxon>Endopterygota</taxon>
        <taxon>Lepidoptera</taxon>
        <taxon>Glossata</taxon>
        <taxon>Ditrysia</taxon>
        <taxon>Noctuoidea</taxon>
        <taxon>Noctuidae</taxon>
        <taxon>Amphipyrinae</taxon>
        <taxon>Spodoptera</taxon>
    </lineage>
</organism>